<evidence type="ECO:0000313" key="1">
    <source>
        <dbReference type="EMBL" id="EHK22096.1"/>
    </source>
</evidence>
<name>G9MTY4_HYPVG</name>
<organism evidence="1 2">
    <name type="scientific">Hypocrea virens (strain Gv29-8 / FGSC 10586)</name>
    <name type="common">Gliocladium virens</name>
    <name type="synonym">Trichoderma virens</name>
    <dbReference type="NCBI Taxonomy" id="413071"/>
    <lineage>
        <taxon>Eukaryota</taxon>
        <taxon>Fungi</taxon>
        <taxon>Dikarya</taxon>
        <taxon>Ascomycota</taxon>
        <taxon>Pezizomycotina</taxon>
        <taxon>Sordariomycetes</taxon>
        <taxon>Hypocreomycetidae</taxon>
        <taxon>Hypocreales</taxon>
        <taxon>Hypocreaceae</taxon>
        <taxon>Trichoderma</taxon>
    </lineage>
</organism>
<dbReference type="OrthoDB" id="3447349at2759"/>
<accession>G9MTY4</accession>
<sequence length="246" mass="28235">MLTPRLLEEGRARVEETLQRGYAPSHLPHNLELIFVDDSRKSTSLSMRTKIASTRERSAILRTLEPKTLIWWAVAFPMRQWSGGRKMSNFAFESLVRHVRGQTADTHGILPVVQDNLHELRLKYPLCEPLQQFLNAAALDLIIDSSVLRTPIDAQVETPPDLDFSQQGDYIHFTRGRHDSIERLPDFQDSIERSLNFQYEKNNQARISTAFDIFVPTDGIEHDAYVMVPIGSSEVWRVLHELGMVQ</sequence>
<dbReference type="InParanoid" id="G9MTY4"/>
<dbReference type="RefSeq" id="XP_013956289.1">
    <property type="nucleotide sequence ID" value="XM_014100814.1"/>
</dbReference>
<protein>
    <submittedName>
        <fullName evidence="1">Uncharacterized protein</fullName>
    </submittedName>
</protein>
<dbReference type="OMA" id="WAVAFPM"/>
<dbReference type="VEuPathDB" id="FungiDB:TRIVIDRAFT_78733"/>
<comment type="caution">
    <text evidence="1">The sequence shown here is derived from an EMBL/GenBank/DDBJ whole genome shotgun (WGS) entry which is preliminary data.</text>
</comment>
<dbReference type="EMBL" id="ABDF02000025">
    <property type="protein sequence ID" value="EHK22096.1"/>
    <property type="molecule type" value="Genomic_DNA"/>
</dbReference>
<dbReference type="Proteomes" id="UP000007115">
    <property type="component" value="Unassembled WGS sequence"/>
</dbReference>
<evidence type="ECO:0000313" key="2">
    <source>
        <dbReference type="Proteomes" id="UP000007115"/>
    </source>
</evidence>
<keyword evidence="2" id="KW-1185">Reference proteome</keyword>
<dbReference type="HOGENOM" id="CLU_1129187_0_0_1"/>
<dbReference type="AlphaFoldDB" id="G9MTY4"/>
<gene>
    <name evidence="1" type="ORF">TRIVIDRAFT_78733</name>
</gene>
<dbReference type="GeneID" id="25798028"/>
<dbReference type="eggNOG" id="ENOG502RW0W">
    <property type="taxonomic scope" value="Eukaryota"/>
</dbReference>
<reference evidence="1 2" key="1">
    <citation type="journal article" date="2011" name="Genome Biol.">
        <title>Comparative genome sequence analysis underscores mycoparasitism as the ancestral life style of Trichoderma.</title>
        <authorList>
            <person name="Kubicek C.P."/>
            <person name="Herrera-Estrella A."/>
            <person name="Seidl-Seiboth V."/>
            <person name="Martinez D.A."/>
            <person name="Druzhinina I.S."/>
            <person name="Thon M."/>
            <person name="Zeilinger S."/>
            <person name="Casas-Flores S."/>
            <person name="Horwitz B.A."/>
            <person name="Mukherjee P.K."/>
            <person name="Mukherjee M."/>
            <person name="Kredics L."/>
            <person name="Alcaraz L.D."/>
            <person name="Aerts A."/>
            <person name="Antal Z."/>
            <person name="Atanasova L."/>
            <person name="Cervantes-Badillo M.G."/>
            <person name="Challacombe J."/>
            <person name="Chertkov O."/>
            <person name="McCluskey K."/>
            <person name="Coulpier F."/>
            <person name="Deshpande N."/>
            <person name="von Doehren H."/>
            <person name="Ebbole D.J."/>
            <person name="Esquivel-Naranjo E.U."/>
            <person name="Fekete E."/>
            <person name="Flipphi M."/>
            <person name="Glaser F."/>
            <person name="Gomez-Rodriguez E.Y."/>
            <person name="Gruber S."/>
            <person name="Han C."/>
            <person name="Henrissat B."/>
            <person name="Hermosa R."/>
            <person name="Hernandez-Onate M."/>
            <person name="Karaffa L."/>
            <person name="Kosti I."/>
            <person name="Le Crom S."/>
            <person name="Lindquist E."/>
            <person name="Lucas S."/>
            <person name="Luebeck M."/>
            <person name="Luebeck P.S."/>
            <person name="Margeot A."/>
            <person name="Metz B."/>
            <person name="Misra M."/>
            <person name="Nevalainen H."/>
            <person name="Omann M."/>
            <person name="Packer N."/>
            <person name="Perrone G."/>
            <person name="Uresti-Rivera E.E."/>
            <person name="Salamov A."/>
            <person name="Schmoll M."/>
            <person name="Seiboth B."/>
            <person name="Shapiro H."/>
            <person name="Sukno S."/>
            <person name="Tamayo-Ramos J.A."/>
            <person name="Tisch D."/>
            <person name="Wiest A."/>
            <person name="Wilkinson H.H."/>
            <person name="Zhang M."/>
            <person name="Coutinho P.M."/>
            <person name="Kenerley C.M."/>
            <person name="Monte E."/>
            <person name="Baker S.E."/>
            <person name="Grigoriev I.V."/>
        </authorList>
    </citation>
    <scope>NUCLEOTIDE SEQUENCE [LARGE SCALE GENOMIC DNA]</scope>
    <source>
        <strain evidence="2">Gv29-8 / FGSC 10586</strain>
    </source>
</reference>
<proteinExistence type="predicted"/>